<dbReference type="AlphaFoldDB" id="B0N6L1"/>
<protein>
    <submittedName>
        <fullName evidence="5">CRISPR-associated endoribonuclease Cas6</fullName>
        <ecNumber evidence="5">3.1.-.-</ecNumber>
    </submittedName>
</protein>
<keyword evidence="3" id="KW-0051">Antiviral defense</keyword>
<dbReference type="eggNOG" id="COG1583">
    <property type="taxonomic scope" value="Bacteria"/>
</dbReference>
<sequence>MESIEMDVYEIKIKLYLLKDIKIEETQTYLAYFIDSVMVKDNMFLGIHETNQYKFYTFDSLYPLAKNGVYQKDNSYMFRIRTLDYQLAQYLYDTLAKNRTKEFQGLTAEVKIIKPKLIKKIYTLTPVILKTEQGYWKNSIKTEDFEKRLKTNLIKKYKDITGEEINEDFQLYYQINFKNKVPVSRKYKGIKLLGDMIELEIAENDNAQKLAFLAIGSGLLEMNARGFGFVNYIYY</sequence>
<dbReference type="Proteomes" id="UP000005798">
    <property type="component" value="Unassembled WGS sequence"/>
</dbReference>
<keyword evidence="2" id="KW-0694">RNA-binding</keyword>
<dbReference type="InterPro" id="IPR049435">
    <property type="entry name" value="Cas_Cas6_C"/>
</dbReference>
<organism evidence="5 6">
    <name type="scientific">Thomasclavelia ramosa DSM 1402</name>
    <dbReference type="NCBI Taxonomy" id="445974"/>
    <lineage>
        <taxon>Bacteria</taxon>
        <taxon>Bacillati</taxon>
        <taxon>Bacillota</taxon>
        <taxon>Erysipelotrichia</taxon>
        <taxon>Erysipelotrichales</taxon>
        <taxon>Coprobacillaceae</taxon>
        <taxon>Thomasclavelia</taxon>
    </lineage>
</organism>
<dbReference type="PANTHER" id="PTHR36984:SF1">
    <property type="entry name" value="CRISPR-ASSOCIATED ENDORIBONUCLEASE CAS6 1"/>
    <property type="match status" value="1"/>
</dbReference>
<keyword evidence="6" id="KW-1185">Reference proteome</keyword>
<dbReference type="PANTHER" id="PTHR36984">
    <property type="entry name" value="CRISPR-ASSOCIATED ENDORIBONUCLEASE CAS6 1"/>
    <property type="match status" value="1"/>
</dbReference>
<dbReference type="Gene3D" id="3.30.70.1900">
    <property type="match status" value="1"/>
</dbReference>
<name>B0N6L1_9FIRM</name>
<evidence type="ECO:0000256" key="3">
    <source>
        <dbReference type="ARBA" id="ARBA00023118"/>
    </source>
</evidence>
<evidence type="ECO:0000313" key="6">
    <source>
        <dbReference type="Proteomes" id="UP000005798"/>
    </source>
</evidence>
<dbReference type="InterPro" id="IPR045747">
    <property type="entry name" value="CRISPR-assoc_prot_Cas6_N_sf"/>
</dbReference>
<dbReference type="GO" id="GO:0003723">
    <property type="term" value="F:RNA binding"/>
    <property type="evidence" value="ECO:0007669"/>
    <property type="project" value="UniProtKB-KW"/>
</dbReference>
<evidence type="ECO:0000256" key="2">
    <source>
        <dbReference type="ARBA" id="ARBA00022884"/>
    </source>
</evidence>
<keyword evidence="5" id="KW-0378">Hydrolase</keyword>
<dbReference type="Gene3D" id="3.30.70.1890">
    <property type="match status" value="1"/>
</dbReference>
<evidence type="ECO:0000259" key="4">
    <source>
        <dbReference type="Pfam" id="PF01881"/>
    </source>
</evidence>
<proteinExistence type="inferred from homology"/>
<comment type="caution">
    <text evidence="5">The sequence shown here is derived from an EMBL/GenBank/DDBJ whole genome shotgun (WGS) entry which is preliminary data.</text>
</comment>
<comment type="similarity">
    <text evidence="1">Belongs to the CRISPR-associated protein Cas6/Cse3/CasE family.</text>
</comment>
<dbReference type="HOGENOM" id="CLU_101010_0_0_9"/>
<accession>B0N6L1</accession>
<reference evidence="5" key="1">
    <citation type="submission" date="2007-11" db="EMBL/GenBank/DDBJ databases">
        <authorList>
            <person name="Fulton L."/>
            <person name="Clifton S."/>
            <person name="Fulton B."/>
            <person name="Xu J."/>
            <person name="Minx P."/>
            <person name="Pepin K.H."/>
            <person name="Johnson M."/>
            <person name="Thiruvilangam P."/>
            <person name="Bhonagiri V."/>
            <person name="Nash W.E."/>
            <person name="Mardis E.R."/>
            <person name="Wilson R.K."/>
        </authorList>
    </citation>
    <scope>NUCLEOTIDE SEQUENCE [LARGE SCALE GENOMIC DNA]</scope>
    <source>
        <strain evidence="5">DSM 1402</strain>
    </source>
</reference>
<dbReference type="InterPro" id="IPR010156">
    <property type="entry name" value="CRISPR-assoc_prot_Cas6"/>
</dbReference>
<feature type="domain" description="CRISPR associated protein Cas6 C-terminal" evidence="4">
    <location>
        <begin position="120"/>
        <end position="231"/>
    </location>
</feature>
<reference evidence="5" key="2">
    <citation type="submission" date="2014-06" db="EMBL/GenBank/DDBJ databases">
        <title>Draft genome sequence of Clostridium ramosum(DSM 1402).</title>
        <authorList>
            <person name="Sudarsanam P."/>
            <person name="Ley R."/>
            <person name="Guruge J."/>
            <person name="Turnbaugh P.J."/>
            <person name="Mahowald M."/>
            <person name="Liep D."/>
            <person name="Gordon J."/>
        </authorList>
    </citation>
    <scope>NUCLEOTIDE SEQUENCE</scope>
    <source>
        <strain evidence="5">DSM 1402</strain>
    </source>
</reference>
<evidence type="ECO:0000256" key="1">
    <source>
        <dbReference type="ARBA" id="ARBA00005937"/>
    </source>
</evidence>
<dbReference type="Pfam" id="PF01881">
    <property type="entry name" value="Cas_Cas6_C"/>
    <property type="match status" value="1"/>
</dbReference>
<dbReference type="GO" id="GO:0016788">
    <property type="term" value="F:hydrolase activity, acting on ester bonds"/>
    <property type="evidence" value="ECO:0007669"/>
    <property type="project" value="InterPro"/>
</dbReference>
<dbReference type="EMBL" id="ABFX02000008">
    <property type="protein sequence ID" value="EDS17449.1"/>
    <property type="molecule type" value="Genomic_DNA"/>
</dbReference>
<evidence type="ECO:0000313" key="5">
    <source>
        <dbReference type="EMBL" id="EDS17449.1"/>
    </source>
</evidence>
<gene>
    <name evidence="5" type="primary">cas6</name>
    <name evidence="5" type="ORF">CLORAM_02233</name>
</gene>
<dbReference type="NCBIfam" id="TIGR01877">
    <property type="entry name" value="cas_cas6"/>
    <property type="match status" value="1"/>
</dbReference>
<dbReference type="GO" id="GO:0051607">
    <property type="term" value="P:defense response to virus"/>
    <property type="evidence" value="ECO:0007669"/>
    <property type="project" value="UniProtKB-KW"/>
</dbReference>
<dbReference type="EC" id="3.1.-.-" evidence="5"/>